<evidence type="ECO:0000313" key="11">
    <source>
        <dbReference type="Proteomes" id="UP000099188"/>
    </source>
</evidence>
<comment type="subcellular location">
    <subcellularLocation>
        <location evidence="7">Host cytoplasm</location>
    </subcellularLocation>
    <subcellularLocation>
        <location evidence="7">Host nucleus</location>
    </subcellularLocation>
</comment>
<organism evidence="9 11">
    <name type="scientific">Panine betaherpesvirus 2</name>
    <name type="common">Chimpanzee cytomegalovirus</name>
    <dbReference type="NCBI Taxonomy" id="188763"/>
    <lineage>
        <taxon>Viruses</taxon>
        <taxon>Duplodnaviria</taxon>
        <taxon>Heunggongvirae</taxon>
        <taxon>Peploviricota</taxon>
        <taxon>Herviviricetes</taxon>
        <taxon>Herpesvirales</taxon>
        <taxon>Orthoherpesviridae</taxon>
        <taxon>Betaherpesvirinae</taxon>
        <taxon>Cytomegalovirus</taxon>
        <taxon>Cytomegalovirus paninebeta2</taxon>
    </lineage>
</organism>
<dbReference type="Pfam" id="PF01673">
    <property type="entry name" value="Herpes_env"/>
    <property type="match status" value="2"/>
</dbReference>
<dbReference type="GO" id="GO:0008270">
    <property type="term" value="F:zinc ion binding"/>
    <property type="evidence" value="ECO:0007669"/>
    <property type="project" value="UniProtKB-KW"/>
</dbReference>
<dbReference type="Proteomes" id="UP000099188">
    <property type="component" value="Segment"/>
</dbReference>
<evidence type="ECO:0000256" key="7">
    <source>
        <dbReference type="RuleBase" id="RU364029"/>
    </source>
</evidence>
<evidence type="ECO:0000256" key="4">
    <source>
        <dbReference type="ARBA" id="ARBA00022771"/>
    </source>
</evidence>
<dbReference type="PROSITE" id="PS51988">
    <property type="entry name" value="HERPESVIRUS_UL32"/>
    <property type="match status" value="1"/>
</dbReference>
<dbReference type="RefSeq" id="NP_612696.1">
    <property type="nucleotide sequence ID" value="NC_003521.1"/>
</dbReference>
<sequence>MNSTMGLGGAPIPPRPPTALSSSAIHASSVFADLCSPPRLEHPPSAAQLQDPHAYHHQQQQAHRDGLGAATVGTAVVVTAGSRYTGWSAEHTQWDSELTTELLWHAHPHQVADEPAAVVPGGVQLLSNADLGLNFDDHAMSVTLSSAGHRSATQSTVATEVLHGGGSGGGAASACDLDAELAGIDVTDPERLRRLCAPLSIDTRCNLCAIISICLRQDAEQTWLLDYSLLCFKCNYAPRTALSTLIVMSEFIHLLRRHFPDLHADELFRHHVLTVFDFHLHFFIHRCFEKQVGDAVENENITLNHLAVVRALVMNEDLAPYTKMRRACQPKQKASAAAASKTPEAPKALLKSFVERSDPGRDRFVQLLFYMWAGTGVMSATPLPELTEIKFNRLDALTAEGNDVNHSDESLPPPEIRKAVGPVYLCPVPVFLTKNQTSTVCLLCELMSCSYYDNLVLRELYRRVTSYCQNNVKMVDRIQLVLADMLRDCATPMGAVQDDVARHGAQVPLADCAAAPGARPDAVFCHVLRQVGVTGIYKHFFCDPQCAGNIRITNEAVLFGRLHPQHLHEMKLGICHDNYYISPLPRRVWLYIALFKAFQIAKRSNKSKTQLTDFVRDFAQLLEQSGIKLVEPSYVVDKYV</sequence>
<evidence type="ECO:0000256" key="8">
    <source>
        <dbReference type="SAM" id="MobiDB-lite"/>
    </source>
</evidence>
<dbReference type="KEGG" id="vg:935600"/>
<dbReference type="InterPro" id="IPR002597">
    <property type="entry name" value="Herpes_env"/>
</dbReference>
<evidence type="ECO:0000256" key="6">
    <source>
        <dbReference type="ARBA" id="ARBA00023200"/>
    </source>
</evidence>
<evidence type="ECO:0000256" key="1">
    <source>
        <dbReference type="ARBA" id="ARBA00005235"/>
    </source>
</evidence>
<dbReference type="EMBL" id="MZ151943">
    <property type="protein sequence ID" value="QXV67807.1"/>
    <property type="molecule type" value="Genomic_DNA"/>
</dbReference>
<keyword evidence="6 7" id="KW-1035">Host cytoplasm</keyword>
<feature type="region of interest" description="Disordered" evidence="8">
    <location>
        <begin position="35"/>
        <end position="64"/>
    </location>
</feature>
<comment type="similarity">
    <text evidence="1 7">Belongs to the herpesviridae UL32 protein family.</text>
</comment>
<protein>
    <recommendedName>
        <fullName evidence="7">Packaging protein UL32</fullName>
    </recommendedName>
</protein>
<gene>
    <name evidence="9" type="primary">UL52</name>
    <name evidence="9" type="ORF">CCMVgp054</name>
</gene>
<evidence type="ECO:0000256" key="5">
    <source>
        <dbReference type="ARBA" id="ARBA00022833"/>
    </source>
</evidence>
<keyword evidence="2 7" id="KW-1048">Host nucleus</keyword>
<dbReference type="GO" id="GO:0019031">
    <property type="term" value="C:viral envelope"/>
    <property type="evidence" value="ECO:0007669"/>
    <property type="project" value="InterPro"/>
</dbReference>
<dbReference type="EMBL" id="AF480884">
    <property type="protein sequence ID" value="AAM00702.1"/>
    <property type="molecule type" value="Genomic_DNA"/>
</dbReference>
<reference evidence="9 11" key="1">
    <citation type="journal article" date="2003" name="J. Gen. Virol.">
        <title>The human cytomegalovirus genome revisited: comparison with the chimpanzee cytomegalovirus genome.</title>
        <authorList>
            <person name="Davison A.J."/>
            <person name="Dolan A."/>
            <person name="Akter P."/>
            <person name="Addison C."/>
            <person name="Dargan D.J."/>
            <person name="Alcendor D.J."/>
            <person name="McGeoch D.J."/>
            <person name="Hayward G.S."/>
        </authorList>
    </citation>
    <scope>NUCLEOTIDE SEQUENCE [LARGE SCALE GENOMIC DNA]</scope>
    <source>
        <strain evidence="9">Heberling</strain>
    </source>
</reference>
<evidence type="ECO:0000313" key="10">
    <source>
        <dbReference type="EMBL" id="QXV67807.1"/>
    </source>
</evidence>
<accession>Q8QS36</accession>
<evidence type="ECO:0000313" key="9">
    <source>
        <dbReference type="EMBL" id="AAM00702.1"/>
    </source>
</evidence>
<evidence type="ECO:0000256" key="3">
    <source>
        <dbReference type="ARBA" id="ARBA00022723"/>
    </source>
</evidence>
<dbReference type="GO" id="GO:0042025">
    <property type="term" value="C:host cell nucleus"/>
    <property type="evidence" value="ECO:0007669"/>
    <property type="project" value="UniProtKB-SubCell"/>
</dbReference>
<keyword evidence="5" id="KW-0862">Zinc</keyword>
<comment type="function">
    <text evidence="7">Plays a role in efficient localization of neo-synthesized capsids to nuclear replication compartments, thereby controlling cleavage and packaging of virus genomic DNA.</text>
</comment>
<evidence type="ECO:0000256" key="2">
    <source>
        <dbReference type="ARBA" id="ARBA00022562"/>
    </source>
</evidence>
<keyword evidence="4" id="KW-0863">Zinc-finger</keyword>
<feature type="region of interest" description="Disordered" evidence="8">
    <location>
        <begin position="1"/>
        <end position="23"/>
    </location>
</feature>
<reference evidence="10" key="2">
    <citation type="submission" date="2021-05" db="EMBL/GenBank/DDBJ databases">
        <title>Cloning and multi-omic analysis of chimpanzee cytomegalovirus: a resource for comparative functional genomics.</title>
        <authorList>
            <person name="Phan Q.V."/>
        </authorList>
    </citation>
    <scope>NUCLEOTIDE SEQUENCE</scope>
    <source>
        <strain evidence="10">Heberling</strain>
    </source>
</reference>
<keyword evidence="3" id="KW-0479">Metal-binding</keyword>
<name>Q8QS36_9BETA</name>
<dbReference type="OrthoDB" id="3440at10239"/>
<keyword evidence="11" id="KW-1185">Reference proteome</keyword>
<dbReference type="GeneID" id="935600"/>
<proteinExistence type="inferred from homology"/>
<dbReference type="GO" id="GO:0030430">
    <property type="term" value="C:host cell cytoplasm"/>
    <property type="evidence" value="ECO:0007669"/>
    <property type="project" value="UniProtKB-SubCell"/>
</dbReference>